<dbReference type="PANTHER" id="PTHR22754:SF32">
    <property type="entry name" value="DISCO-INTERACTING PROTEIN 2"/>
    <property type="match status" value="1"/>
</dbReference>
<evidence type="ECO:0000256" key="2">
    <source>
        <dbReference type="ARBA" id="ARBA00022598"/>
    </source>
</evidence>
<dbReference type="GO" id="GO:0016874">
    <property type="term" value="F:ligase activity"/>
    <property type="evidence" value="ECO:0007669"/>
    <property type="project" value="UniProtKB-KW"/>
</dbReference>
<dbReference type="EMBL" id="QNRE01000028">
    <property type="protein sequence ID" value="RBO80093.1"/>
    <property type="molecule type" value="Genomic_DNA"/>
</dbReference>
<dbReference type="CDD" id="cd05931">
    <property type="entry name" value="FAAL"/>
    <property type="match status" value="1"/>
</dbReference>
<dbReference type="Proteomes" id="UP000252586">
    <property type="component" value="Unassembled WGS sequence"/>
</dbReference>
<evidence type="ECO:0000313" key="5">
    <source>
        <dbReference type="Proteomes" id="UP000252586"/>
    </source>
</evidence>
<dbReference type="GO" id="GO:0006633">
    <property type="term" value="P:fatty acid biosynthetic process"/>
    <property type="evidence" value="ECO:0007669"/>
    <property type="project" value="TreeGrafter"/>
</dbReference>
<evidence type="ECO:0000313" key="4">
    <source>
        <dbReference type="EMBL" id="RBO80093.1"/>
    </source>
</evidence>
<comment type="similarity">
    <text evidence="1">Belongs to the ATP-dependent AMP-binding enzyme family.</text>
</comment>
<dbReference type="OrthoDB" id="3671040at2"/>
<protein>
    <submittedName>
        <fullName evidence="4">Acyl-CoA synthetase (AMP-forming)/AMP-acid ligase II</fullName>
    </submittedName>
</protein>
<dbReference type="InterPro" id="IPR000873">
    <property type="entry name" value="AMP-dep_synth/lig_dom"/>
</dbReference>
<dbReference type="GO" id="GO:0005886">
    <property type="term" value="C:plasma membrane"/>
    <property type="evidence" value="ECO:0007669"/>
    <property type="project" value="TreeGrafter"/>
</dbReference>
<accession>A0A366CUV3</accession>
<dbReference type="InterPro" id="IPR020845">
    <property type="entry name" value="AMP-binding_CS"/>
</dbReference>
<dbReference type="InterPro" id="IPR040097">
    <property type="entry name" value="FAAL/FAAC"/>
</dbReference>
<dbReference type="AlphaFoldDB" id="A0A366CUV3"/>
<organism evidence="4 5">
    <name type="scientific">Nocardia puris</name>
    <dbReference type="NCBI Taxonomy" id="208602"/>
    <lineage>
        <taxon>Bacteria</taxon>
        <taxon>Bacillati</taxon>
        <taxon>Actinomycetota</taxon>
        <taxon>Actinomycetes</taxon>
        <taxon>Mycobacteriales</taxon>
        <taxon>Nocardiaceae</taxon>
        <taxon>Nocardia</taxon>
    </lineage>
</organism>
<dbReference type="STRING" id="1210090.GCA_001613185_06471"/>
<feature type="domain" description="AMP-dependent synthetase/ligase" evidence="3">
    <location>
        <begin position="41"/>
        <end position="420"/>
    </location>
</feature>
<dbReference type="PANTHER" id="PTHR22754">
    <property type="entry name" value="DISCO-INTERACTING PROTEIN 2 DIP2 -RELATED"/>
    <property type="match status" value="1"/>
</dbReference>
<evidence type="ECO:0000256" key="1">
    <source>
        <dbReference type="ARBA" id="ARBA00006432"/>
    </source>
</evidence>
<sequence length="573" mass="60336">MSEFRPRHASIVHALLAAAERGADGPRTVFIPERADQAEGDETIWRHEDLAVAATKTAAGLADLGVGPGDRVLLCLPTAPEFATAFFGALLVGAVPTAVATPGGFGSADIFGEKLARLADYLEPAAVVGTPMSLDIATLPEHIATISGEALHALALDPSAPTRAPRLPEPGDTVFIQATSGSTGTPKGVRISHGNLAANCEQIARVAAIGEGDSWVSWLPLHHDMGLIGGFLTSVFCGRDAALMPPSRFLRRPGDWLRNVSRYRGSITAAPNFAFGYTAARVTDEELDGVDLSSWRFLFCGAEPIHAPTVQGFVDRFTAWGLPGDALVPCYGMAEASLAVTVSQPTRPVAYDIVSRAAMAEDGVVTDAQDGDADAVRVVDCGPPVPGTEVRIADAQGNPLGENRIGRIQFRGPSTTPGYFRLPEATAEAWVDGWWDTGDIGYLRDGRLRVTGREKDLIIIRGANYVPTDFELAAEAVPGVRLGGVAAVGLADESGLSEDLHLIVESSTDDSEHDALRRAVRVAVSKATGVLPADVHVVAPRSIPKTTSGKVQRAEARRRFLSDAELAGAGSAR</sequence>
<keyword evidence="5" id="KW-1185">Reference proteome</keyword>
<dbReference type="PROSITE" id="PS00455">
    <property type="entry name" value="AMP_BINDING"/>
    <property type="match status" value="1"/>
</dbReference>
<dbReference type="SUPFAM" id="SSF56801">
    <property type="entry name" value="Acetyl-CoA synthetase-like"/>
    <property type="match status" value="1"/>
</dbReference>
<dbReference type="GO" id="GO:0070566">
    <property type="term" value="F:adenylyltransferase activity"/>
    <property type="evidence" value="ECO:0007669"/>
    <property type="project" value="TreeGrafter"/>
</dbReference>
<dbReference type="RefSeq" id="WP_067514042.1">
    <property type="nucleotide sequence ID" value="NZ_JADLRD010000032.1"/>
</dbReference>
<dbReference type="InterPro" id="IPR042099">
    <property type="entry name" value="ANL_N_sf"/>
</dbReference>
<dbReference type="Gene3D" id="3.40.50.12780">
    <property type="entry name" value="N-terminal domain of ligase-like"/>
    <property type="match status" value="1"/>
</dbReference>
<dbReference type="Gene3D" id="3.30.300.30">
    <property type="match status" value="1"/>
</dbReference>
<dbReference type="InterPro" id="IPR045851">
    <property type="entry name" value="AMP-bd_C_sf"/>
</dbReference>
<evidence type="ECO:0000259" key="3">
    <source>
        <dbReference type="Pfam" id="PF00501"/>
    </source>
</evidence>
<comment type="caution">
    <text evidence="4">The sequence shown here is derived from an EMBL/GenBank/DDBJ whole genome shotgun (WGS) entry which is preliminary data.</text>
</comment>
<dbReference type="Pfam" id="PF00501">
    <property type="entry name" value="AMP-binding"/>
    <property type="match status" value="1"/>
</dbReference>
<name>A0A366CUV3_9NOCA</name>
<proteinExistence type="inferred from homology"/>
<reference evidence="4 5" key="1">
    <citation type="submission" date="2018-06" db="EMBL/GenBank/DDBJ databases">
        <title>Genomic Encyclopedia of Type Strains, Phase IV (KMG-IV): sequencing the most valuable type-strain genomes for metagenomic binning, comparative biology and taxonomic classification.</title>
        <authorList>
            <person name="Goeker M."/>
        </authorList>
    </citation>
    <scope>NUCLEOTIDE SEQUENCE [LARGE SCALE GENOMIC DNA]</scope>
    <source>
        <strain evidence="4 5">DSM 44599</strain>
    </source>
</reference>
<gene>
    <name evidence="4" type="ORF">DFR74_12810</name>
</gene>
<keyword evidence="2 4" id="KW-0436">Ligase</keyword>